<dbReference type="GO" id="GO:0006508">
    <property type="term" value="P:proteolysis"/>
    <property type="evidence" value="ECO:0007669"/>
    <property type="project" value="InterPro"/>
</dbReference>
<keyword evidence="7" id="KW-1133">Transmembrane helix</keyword>
<keyword evidence="3 9" id="KW-0378">Hydrolase</keyword>
<dbReference type="EMBL" id="UOEV01000050">
    <property type="protein sequence ID" value="VAW32448.1"/>
    <property type="molecule type" value="Genomic_DNA"/>
</dbReference>
<keyword evidence="9" id="KW-0645">Protease</keyword>
<keyword evidence="9" id="KW-0121">Carboxypeptidase</keyword>
<feature type="transmembrane region" description="Helical" evidence="7">
    <location>
        <begin position="21"/>
        <end position="40"/>
    </location>
</feature>
<gene>
    <name evidence="9" type="ORF">MNBD_CPR01-530</name>
</gene>
<dbReference type="GO" id="GO:0008360">
    <property type="term" value="P:regulation of cell shape"/>
    <property type="evidence" value="ECO:0007669"/>
    <property type="project" value="UniProtKB-KW"/>
</dbReference>
<accession>A0A3B0UNQ0</accession>
<keyword evidence="7" id="KW-0472">Membrane</keyword>
<protein>
    <submittedName>
        <fullName evidence="9">D-alanyl-D-alanine carboxypeptidase</fullName>
        <ecNumber evidence="9">3.4.16.4</ecNumber>
    </submittedName>
</protein>
<evidence type="ECO:0000313" key="9">
    <source>
        <dbReference type="EMBL" id="VAW32448.1"/>
    </source>
</evidence>
<dbReference type="InterPro" id="IPR001967">
    <property type="entry name" value="Peptidase_S11_N"/>
</dbReference>
<evidence type="ECO:0000256" key="6">
    <source>
        <dbReference type="ARBA" id="ARBA00023316"/>
    </source>
</evidence>
<keyword evidence="6" id="KW-0961">Cell wall biogenesis/degradation</keyword>
<dbReference type="GO" id="GO:0071555">
    <property type="term" value="P:cell wall organization"/>
    <property type="evidence" value="ECO:0007669"/>
    <property type="project" value="UniProtKB-KW"/>
</dbReference>
<organism evidence="9">
    <name type="scientific">hydrothermal vent metagenome</name>
    <dbReference type="NCBI Taxonomy" id="652676"/>
    <lineage>
        <taxon>unclassified sequences</taxon>
        <taxon>metagenomes</taxon>
        <taxon>ecological metagenomes</taxon>
    </lineage>
</organism>
<keyword evidence="5" id="KW-0573">Peptidoglycan synthesis</keyword>
<keyword evidence="7" id="KW-0812">Transmembrane</keyword>
<dbReference type="AlphaFoldDB" id="A0A3B0UNQ0"/>
<dbReference type="Gene3D" id="3.40.710.10">
    <property type="entry name" value="DD-peptidase/beta-lactamase superfamily"/>
    <property type="match status" value="1"/>
</dbReference>
<evidence type="ECO:0000256" key="7">
    <source>
        <dbReference type="SAM" id="Phobius"/>
    </source>
</evidence>
<keyword evidence="4" id="KW-0133">Cell shape</keyword>
<feature type="domain" description="Peptidase S11 D-alanyl-D-alanine carboxypeptidase A N-terminal" evidence="8">
    <location>
        <begin position="64"/>
        <end position="293"/>
    </location>
</feature>
<evidence type="ECO:0000256" key="1">
    <source>
        <dbReference type="ARBA" id="ARBA00007164"/>
    </source>
</evidence>
<evidence type="ECO:0000256" key="3">
    <source>
        <dbReference type="ARBA" id="ARBA00022801"/>
    </source>
</evidence>
<dbReference type="EC" id="3.4.16.4" evidence="9"/>
<comment type="similarity">
    <text evidence="1">Belongs to the peptidase S11 family.</text>
</comment>
<evidence type="ECO:0000256" key="4">
    <source>
        <dbReference type="ARBA" id="ARBA00022960"/>
    </source>
</evidence>
<evidence type="ECO:0000259" key="8">
    <source>
        <dbReference type="Pfam" id="PF00768"/>
    </source>
</evidence>
<dbReference type="GO" id="GO:0009002">
    <property type="term" value="F:serine-type D-Ala-D-Ala carboxypeptidase activity"/>
    <property type="evidence" value="ECO:0007669"/>
    <property type="project" value="UniProtKB-EC"/>
</dbReference>
<dbReference type="InterPro" id="IPR018044">
    <property type="entry name" value="Peptidase_S11"/>
</dbReference>
<proteinExistence type="inferred from homology"/>
<evidence type="ECO:0000256" key="5">
    <source>
        <dbReference type="ARBA" id="ARBA00022984"/>
    </source>
</evidence>
<dbReference type="PRINTS" id="PR00725">
    <property type="entry name" value="DADACBPTASE1"/>
</dbReference>
<keyword evidence="2" id="KW-0732">Signal</keyword>
<dbReference type="InterPro" id="IPR012338">
    <property type="entry name" value="Beta-lactam/transpept-like"/>
</dbReference>
<reference evidence="9" key="1">
    <citation type="submission" date="2018-06" db="EMBL/GenBank/DDBJ databases">
        <authorList>
            <person name="Zhirakovskaya E."/>
        </authorList>
    </citation>
    <scope>NUCLEOTIDE SEQUENCE</scope>
</reference>
<sequence length="319" mass="33616">MKLPTFNPFRNSVLRVNTKKHEASVALLFSVFILGGLYLLPTTNARVVKRPNITIPTTTPNAYKNLSVRAKAAIVYDLATHKTLFAKNADAQLPLASITKLLTTYTAVKELGLNTPITIKRSDIAVEGNSGFSPGEIFTVRSLARITLTGSVNDGAAALARASSIRVGSGIPRMLAGAAASLDLSQTYALDGSGLDTSDTVSGGYGSAHDVALLAGALLKEAPSIVEATTQTSDTEYSENGTAHTKLNTNQHVTNTPRILLSKTGYTDLAGGNLVVVFDASINHPIAVVVLGSTEKARFTDVDAMIAATIAHFSHIQRL</sequence>
<dbReference type="Pfam" id="PF00768">
    <property type="entry name" value="Peptidase_S11"/>
    <property type="match status" value="1"/>
</dbReference>
<dbReference type="SUPFAM" id="SSF56601">
    <property type="entry name" value="beta-lactamase/transpeptidase-like"/>
    <property type="match status" value="1"/>
</dbReference>
<name>A0A3B0UNQ0_9ZZZZ</name>
<dbReference type="GO" id="GO:0009252">
    <property type="term" value="P:peptidoglycan biosynthetic process"/>
    <property type="evidence" value="ECO:0007669"/>
    <property type="project" value="UniProtKB-KW"/>
</dbReference>
<evidence type="ECO:0000256" key="2">
    <source>
        <dbReference type="ARBA" id="ARBA00022729"/>
    </source>
</evidence>